<name>A0A2N5CXB1_9CAUL</name>
<dbReference type="OrthoDB" id="7182479at2"/>
<proteinExistence type="predicted"/>
<dbReference type="KEGG" id="cfh:C1707_15595"/>
<evidence type="ECO:0000313" key="2">
    <source>
        <dbReference type="EMBL" id="AYV49605.1"/>
    </source>
</evidence>
<dbReference type="EMBL" id="PJRQ01000011">
    <property type="protein sequence ID" value="PLR18451.1"/>
    <property type="molecule type" value="Genomic_DNA"/>
</dbReference>
<dbReference type="InterPro" id="IPR044927">
    <property type="entry name" value="Endonuclea_NS_2"/>
</dbReference>
<dbReference type="Proteomes" id="UP000234483">
    <property type="component" value="Unassembled WGS sequence"/>
</dbReference>
<reference evidence="3 4" key="1">
    <citation type="submission" date="2017-12" db="EMBL/GenBank/DDBJ databases">
        <title>The genome sequence of Caulobacter flavus CGMCC1 15093.</title>
        <authorList>
            <person name="Gao J."/>
            <person name="Mao X."/>
            <person name="Sun J."/>
        </authorList>
    </citation>
    <scope>NUCLEOTIDE SEQUENCE [LARGE SCALE GENOMIC DNA]</scope>
    <source>
        <strain evidence="3 4">CGMCC1 15093</strain>
    </source>
</reference>
<dbReference type="InterPro" id="IPR044929">
    <property type="entry name" value="DNA/RNA_non-sp_Endonuclease_sf"/>
</dbReference>
<evidence type="ECO:0000259" key="1">
    <source>
        <dbReference type="Pfam" id="PF13930"/>
    </source>
</evidence>
<reference evidence="2 5" key="2">
    <citation type="submission" date="2018-01" db="EMBL/GenBank/DDBJ databases">
        <title>Complete genome sequence of Caulobacter flavus RHGG3.</title>
        <authorList>
            <person name="Yang E."/>
        </authorList>
    </citation>
    <scope>NUCLEOTIDE SEQUENCE [LARGE SCALE GENOMIC DNA]</scope>
    <source>
        <strain evidence="2 5">RHGG3</strain>
    </source>
</reference>
<organism evidence="3 4">
    <name type="scientific">Caulobacter flavus</name>
    <dbReference type="NCBI Taxonomy" id="1679497"/>
    <lineage>
        <taxon>Bacteria</taxon>
        <taxon>Pseudomonadati</taxon>
        <taxon>Pseudomonadota</taxon>
        <taxon>Alphaproteobacteria</taxon>
        <taxon>Caulobacterales</taxon>
        <taxon>Caulobacteraceae</taxon>
        <taxon>Caulobacter</taxon>
    </lineage>
</organism>
<feature type="domain" description="Type VII secretion system protein EssD-like" evidence="1">
    <location>
        <begin position="140"/>
        <end position="268"/>
    </location>
</feature>
<evidence type="ECO:0000313" key="3">
    <source>
        <dbReference type="EMBL" id="PLR18451.1"/>
    </source>
</evidence>
<dbReference type="CDD" id="cd20745">
    <property type="entry name" value="FIX_RhsA_AHH_HNH-like"/>
    <property type="match status" value="1"/>
</dbReference>
<dbReference type="Pfam" id="PF13930">
    <property type="entry name" value="Endonuclea_NS_2"/>
    <property type="match status" value="1"/>
</dbReference>
<dbReference type="AlphaFoldDB" id="A0A2N5CXB1"/>
<accession>A0A2N5CXB1</accession>
<protein>
    <recommendedName>
        <fullName evidence="1">Type VII secretion system protein EssD-like domain-containing protein</fullName>
    </recommendedName>
</protein>
<gene>
    <name evidence="2" type="ORF">C1707_15595</name>
    <name evidence="3" type="ORF">CFHF_06595</name>
</gene>
<dbReference type="Gene3D" id="3.40.570.10">
    <property type="entry name" value="Extracellular Endonuclease, subunit A"/>
    <property type="match status" value="1"/>
</dbReference>
<dbReference type="EMBL" id="CP026100">
    <property type="protein sequence ID" value="AYV49605.1"/>
    <property type="molecule type" value="Genomic_DNA"/>
</dbReference>
<evidence type="ECO:0000313" key="4">
    <source>
        <dbReference type="Proteomes" id="UP000234483"/>
    </source>
</evidence>
<keyword evidence="5" id="KW-1185">Reference proteome</keyword>
<evidence type="ECO:0000313" key="5">
    <source>
        <dbReference type="Proteomes" id="UP000281192"/>
    </source>
</evidence>
<dbReference type="Proteomes" id="UP000281192">
    <property type="component" value="Chromosome"/>
</dbReference>
<sequence>MALDVAGLFDPTPISDGVNGVISLFRGDFLGAGLSAVSMVPYIGDAAKLGKLGKWAETVSKAADLAKVDSAFAAAAKPALEKLKGAIDALPLDKLPASARETLETASRKLDEALSARPRVELDQGAKGGWNAKLNGDLAPNTDYVVSGRYTYSTDASGRVEQVTGTLDLKHADRNGYQQTKAGQEGGIKDGVDGDEGGHLIAAIFNGPGEQINYHAMDGTLNKSGWKVMENEWAAALKEGKQVDVDIKAVFEGASKRPDAFRVEYVIDGKPSTRTFFND</sequence>